<reference evidence="6 7" key="1">
    <citation type="submission" date="2016-05" db="EMBL/GenBank/DDBJ databases">
        <title>Diversity and Homogeneity among Thermoacidophilic Verrucomicrobia Methanotrophs Linked with Geographical Origin.</title>
        <authorList>
            <person name="Erikstad H.-A."/>
            <person name="Smestad N.B."/>
            <person name="Ceballos R.M."/>
            <person name="Birkeland N.-K."/>
        </authorList>
    </citation>
    <scope>NUCLEOTIDE SEQUENCE [LARGE SCALE GENOMIC DNA]</scope>
    <source>
        <strain evidence="6 7">Phi</strain>
    </source>
</reference>
<comment type="similarity">
    <text evidence="2 5">Belongs to the DegT/DnrJ/EryC1 family.</text>
</comment>
<dbReference type="Pfam" id="PF01041">
    <property type="entry name" value="DegT_DnrJ_EryC1"/>
    <property type="match status" value="2"/>
</dbReference>
<dbReference type="GO" id="GO:0008483">
    <property type="term" value="F:transaminase activity"/>
    <property type="evidence" value="ECO:0007669"/>
    <property type="project" value="TreeGrafter"/>
</dbReference>
<dbReference type="PANTHER" id="PTHR30244">
    <property type="entry name" value="TRANSAMINASE"/>
    <property type="match status" value="1"/>
</dbReference>
<dbReference type="InterPro" id="IPR015422">
    <property type="entry name" value="PyrdxlP-dep_Trfase_small"/>
</dbReference>
<dbReference type="PIRSF" id="PIRSF000390">
    <property type="entry name" value="PLP_StrS"/>
    <property type="match status" value="1"/>
</dbReference>
<keyword evidence="7" id="KW-1185">Reference proteome</keyword>
<dbReference type="InterPro" id="IPR015421">
    <property type="entry name" value="PyrdxlP-dep_Trfase_major"/>
</dbReference>
<feature type="modified residue" description="N6-(pyridoxal phosphate)lysine" evidence="4">
    <location>
        <position position="181"/>
    </location>
</feature>
<proteinExistence type="inferred from homology"/>
<evidence type="ECO:0000256" key="2">
    <source>
        <dbReference type="ARBA" id="ARBA00037999"/>
    </source>
</evidence>
<dbReference type="CDD" id="cd00616">
    <property type="entry name" value="AHBA_syn"/>
    <property type="match status" value="1"/>
</dbReference>
<name>A0A4Y8PE92_9BACT</name>
<dbReference type="InterPro" id="IPR015424">
    <property type="entry name" value="PyrdxlP-dep_Trfase"/>
</dbReference>
<dbReference type="InterPro" id="IPR000653">
    <property type="entry name" value="DegT/StrS_aminotransferase"/>
</dbReference>
<sequence>MDLKRVLDFEKKNLQEAFNRVLESGRYILSQEVASFEQSLSAYLNIRHCIGVSSGSDALLLSFLALGIKPAEKVICPTFTFFATAGSIARIGARPVFADSCPGCFQLPPFEAQSRIDSETRGIVPVHLFGQCADMDGFKEIKEKNDIFIIEDSAQAFGASLGDKKAGVLGDVGCFSFFPTKNLAALGEAGLVVTASDEIAYKLKALRVHGSFRQKYIHELIGGNFRMDEVQAAFLHVRLNAVDKLIEQRIKNALLYEQAFLSSGIAILCPDPCLCQTKKYEGLSHWDKDNYYPIYLPRSVRGRHTFNQYVIRIKKERDKLRDYLKDRGIQTEIYYPMPLHLQPCFSSLGYQKGDFPIAEKLSQEVMALPIFPGLTEEEIERVVKVICQFFGHPYKSLP</sequence>
<dbReference type="Gene3D" id="3.90.1150.10">
    <property type="entry name" value="Aspartate Aminotransferase, domain 1"/>
    <property type="match status" value="1"/>
</dbReference>
<organism evidence="6 7">
    <name type="scientific">Methylacidiphilum caldifontis</name>
    <dbReference type="NCBI Taxonomy" id="2795386"/>
    <lineage>
        <taxon>Bacteria</taxon>
        <taxon>Pseudomonadati</taxon>
        <taxon>Verrucomicrobiota</taxon>
        <taxon>Methylacidiphilae</taxon>
        <taxon>Methylacidiphilales</taxon>
        <taxon>Methylacidiphilaceae</taxon>
        <taxon>Methylacidiphilum (ex Ratnadevi et al. 2023)</taxon>
    </lineage>
</organism>
<dbReference type="OrthoDB" id="9810913at2"/>
<protein>
    <submittedName>
        <fullName evidence="6">Transcriptional regulator</fullName>
    </submittedName>
</protein>
<dbReference type="AlphaFoldDB" id="A0A4Y8PE92"/>
<dbReference type="PANTHER" id="PTHR30244:SF36">
    <property type="entry name" value="3-OXO-GLUCOSE-6-PHOSPHATE:GLUTAMATE AMINOTRANSFERASE"/>
    <property type="match status" value="1"/>
</dbReference>
<evidence type="ECO:0000256" key="3">
    <source>
        <dbReference type="PIRSR" id="PIRSR000390-1"/>
    </source>
</evidence>
<dbReference type="Gene3D" id="3.40.640.10">
    <property type="entry name" value="Type I PLP-dependent aspartate aminotransferase-like (Major domain)"/>
    <property type="match status" value="1"/>
</dbReference>
<accession>A0A4Y8PE92</accession>
<evidence type="ECO:0000256" key="4">
    <source>
        <dbReference type="PIRSR" id="PIRSR000390-2"/>
    </source>
</evidence>
<comment type="caution">
    <text evidence="6">The sequence shown here is derived from an EMBL/GenBank/DDBJ whole genome shotgun (WGS) entry which is preliminary data.</text>
</comment>
<dbReference type="EMBL" id="LXQC01000124">
    <property type="protein sequence ID" value="TFE69648.1"/>
    <property type="molecule type" value="Genomic_DNA"/>
</dbReference>
<evidence type="ECO:0000256" key="1">
    <source>
        <dbReference type="ARBA" id="ARBA00022898"/>
    </source>
</evidence>
<dbReference type="Proteomes" id="UP000297713">
    <property type="component" value="Unassembled WGS sequence"/>
</dbReference>
<dbReference type="GO" id="GO:0030170">
    <property type="term" value="F:pyridoxal phosphate binding"/>
    <property type="evidence" value="ECO:0007669"/>
    <property type="project" value="TreeGrafter"/>
</dbReference>
<evidence type="ECO:0000256" key="5">
    <source>
        <dbReference type="RuleBase" id="RU004508"/>
    </source>
</evidence>
<feature type="active site" description="Proton acceptor" evidence="3">
    <location>
        <position position="181"/>
    </location>
</feature>
<dbReference type="GO" id="GO:0000271">
    <property type="term" value="P:polysaccharide biosynthetic process"/>
    <property type="evidence" value="ECO:0007669"/>
    <property type="project" value="TreeGrafter"/>
</dbReference>
<evidence type="ECO:0000313" key="7">
    <source>
        <dbReference type="Proteomes" id="UP000297713"/>
    </source>
</evidence>
<keyword evidence="1 4" id="KW-0663">Pyridoxal phosphate</keyword>
<evidence type="ECO:0000313" key="6">
    <source>
        <dbReference type="EMBL" id="TFE69648.1"/>
    </source>
</evidence>
<gene>
    <name evidence="6" type="ORF">A7Q10_07030</name>
</gene>
<dbReference type="SUPFAM" id="SSF53383">
    <property type="entry name" value="PLP-dependent transferases"/>
    <property type="match status" value="1"/>
</dbReference>